<keyword evidence="2" id="KW-1185">Reference proteome</keyword>
<dbReference type="Proteomes" id="UP001055811">
    <property type="component" value="Linkage Group LG01"/>
</dbReference>
<accession>A0ACB9H5T9</accession>
<sequence>MLKSLEDLDYTLKGYFMDSWVVLVRCEGVLKTEDTLTGLKVIEYEGKRISFSLRTYIPETEMAEQNHEYFWMIFLNDVYIGDIVDTAKSLTFLKSLILIHLKLLSLKPSTQSSKELTFSFLCQAEEMVNLLDVKVCQIFVHLWMQLKKFSSKECVYNSNLVVPSTTEILLTLI</sequence>
<name>A0ACB9H5T9_CICIN</name>
<protein>
    <submittedName>
        <fullName evidence="1">Uncharacterized protein</fullName>
    </submittedName>
</protein>
<evidence type="ECO:0000313" key="1">
    <source>
        <dbReference type="EMBL" id="KAI3791100.1"/>
    </source>
</evidence>
<evidence type="ECO:0000313" key="2">
    <source>
        <dbReference type="Proteomes" id="UP001055811"/>
    </source>
</evidence>
<organism evidence="1 2">
    <name type="scientific">Cichorium intybus</name>
    <name type="common">Chicory</name>
    <dbReference type="NCBI Taxonomy" id="13427"/>
    <lineage>
        <taxon>Eukaryota</taxon>
        <taxon>Viridiplantae</taxon>
        <taxon>Streptophyta</taxon>
        <taxon>Embryophyta</taxon>
        <taxon>Tracheophyta</taxon>
        <taxon>Spermatophyta</taxon>
        <taxon>Magnoliopsida</taxon>
        <taxon>eudicotyledons</taxon>
        <taxon>Gunneridae</taxon>
        <taxon>Pentapetalae</taxon>
        <taxon>asterids</taxon>
        <taxon>campanulids</taxon>
        <taxon>Asterales</taxon>
        <taxon>Asteraceae</taxon>
        <taxon>Cichorioideae</taxon>
        <taxon>Cichorieae</taxon>
        <taxon>Cichoriinae</taxon>
        <taxon>Cichorium</taxon>
    </lineage>
</organism>
<proteinExistence type="predicted"/>
<dbReference type="EMBL" id="CM042009">
    <property type="protein sequence ID" value="KAI3791100.1"/>
    <property type="molecule type" value="Genomic_DNA"/>
</dbReference>
<comment type="caution">
    <text evidence="1">The sequence shown here is derived from an EMBL/GenBank/DDBJ whole genome shotgun (WGS) entry which is preliminary data.</text>
</comment>
<reference evidence="2" key="1">
    <citation type="journal article" date="2022" name="Mol. Ecol. Resour.">
        <title>The genomes of chicory, endive, great burdock and yacon provide insights into Asteraceae palaeo-polyploidization history and plant inulin production.</title>
        <authorList>
            <person name="Fan W."/>
            <person name="Wang S."/>
            <person name="Wang H."/>
            <person name="Wang A."/>
            <person name="Jiang F."/>
            <person name="Liu H."/>
            <person name="Zhao H."/>
            <person name="Xu D."/>
            <person name="Zhang Y."/>
        </authorList>
    </citation>
    <scope>NUCLEOTIDE SEQUENCE [LARGE SCALE GENOMIC DNA]</scope>
    <source>
        <strain evidence="2">cv. Punajuju</strain>
    </source>
</reference>
<reference evidence="1 2" key="2">
    <citation type="journal article" date="2022" name="Mol. Ecol. Resour.">
        <title>The genomes of chicory, endive, great burdock and yacon provide insights into Asteraceae paleo-polyploidization history and plant inulin production.</title>
        <authorList>
            <person name="Fan W."/>
            <person name="Wang S."/>
            <person name="Wang H."/>
            <person name="Wang A."/>
            <person name="Jiang F."/>
            <person name="Liu H."/>
            <person name="Zhao H."/>
            <person name="Xu D."/>
            <person name="Zhang Y."/>
        </authorList>
    </citation>
    <scope>NUCLEOTIDE SEQUENCE [LARGE SCALE GENOMIC DNA]</scope>
    <source>
        <strain evidence="2">cv. Punajuju</strain>
        <tissue evidence="1">Leaves</tissue>
    </source>
</reference>
<gene>
    <name evidence="1" type="ORF">L2E82_04704</name>
</gene>